<keyword evidence="2" id="KW-0805">Transcription regulation</keyword>
<dbReference type="Gene3D" id="3.40.190.290">
    <property type="match status" value="1"/>
</dbReference>
<dbReference type="InterPro" id="IPR036388">
    <property type="entry name" value="WH-like_DNA-bd_sf"/>
</dbReference>
<dbReference type="Pfam" id="PF03466">
    <property type="entry name" value="LysR_substrate"/>
    <property type="match status" value="1"/>
</dbReference>
<dbReference type="SUPFAM" id="SSF46785">
    <property type="entry name" value="Winged helix' DNA-binding domain"/>
    <property type="match status" value="1"/>
</dbReference>
<dbReference type="CDD" id="cd08442">
    <property type="entry name" value="PBP2_YofA_SoxR_like"/>
    <property type="match status" value="1"/>
</dbReference>
<organism evidence="6 7">
    <name type="scientific">Pendulispora brunnea</name>
    <dbReference type="NCBI Taxonomy" id="2905690"/>
    <lineage>
        <taxon>Bacteria</taxon>
        <taxon>Pseudomonadati</taxon>
        <taxon>Myxococcota</taxon>
        <taxon>Myxococcia</taxon>
        <taxon>Myxococcales</taxon>
        <taxon>Sorangiineae</taxon>
        <taxon>Pendulisporaceae</taxon>
        <taxon>Pendulispora</taxon>
    </lineage>
</organism>
<gene>
    <name evidence="6" type="ORF">LZC95_39665</name>
</gene>
<keyword evidence="4" id="KW-0804">Transcription</keyword>
<keyword evidence="7" id="KW-1185">Reference proteome</keyword>
<evidence type="ECO:0000313" key="6">
    <source>
        <dbReference type="EMBL" id="WXA92554.1"/>
    </source>
</evidence>
<protein>
    <submittedName>
        <fullName evidence="6">LysR substrate-binding domain-containing protein</fullName>
    </submittedName>
</protein>
<sequence length="283" mass="31115">MNSADLHVFEAVARHGGIGKAARELGTVQSNVTARILALEENLGKPLFFRHARGVSLTRAGETLLPYAVRTAQLLTEARRALDDGKPTGTLVIGTLETTAAVRMSPVLIRYRKRYPEVDLTLRTGSSASLVEDVVAYKLEGAFVVGPRHHPDLTEETIFEEELVLVSAPSRADLRAALRCEGVVVFRPGCSYRQRLDHFLADRGIAMPRRLEFGTLDGILGCVAADLGITLMPRSVVENAGSHRVKAHTLPKRYAFTETVFVRRRDAFASRALVEFVRTARGQ</sequence>
<evidence type="ECO:0000256" key="2">
    <source>
        <dbReference type="ARBA" id="ARBA00023015"/>
    </source>
</evidence>
<comment type="similarity">
    <text evidence="1">Belongs to the LysR transcriptional regulatory family.</text>
</comment>
<reference evidence="6 7" key="1">
    <citation type="submission" date="2021-12" db="EMBL/GenBank/DDBJ databases">
        <title>Discovery of the Pendulisporaceae a myxobacterial family with distinct sporulation behavior and unique specialized metabolism.</title>
        <authorList>
            <person name="Garcia R."/>
            <person name="Popoff A."/>
            <person name="Bader C.D."/>
            <person name="Loehr J."/>
            <person name="Walesch S."/>
            <person name="Walt C."/>
            <person name="Boldt J."/>
            <person name="Bunk B."/>
            <person name="Haeckl F.J.F.P.J."/>
            <person name="Gunesch A.P."/>
            <person name="Birkelbach J."/>
            <person name="Nuebel U."/>
            <person name="Pietschmann T."/>
            <person name="Bach T."/>
            <person name="Mueller R."/>
        </authorList>
    </citation>
    <scope>NUCLEOTIDE SEQUENCE [LARGE SCALE GENOMIC DNA]</scope>
    <source>
        <strain evidence="6 7">MSr12523</strain>
    </source>
</reference>
<dbReference type="Pfam" id="PF00126">
    <property type="entry name" value="HTH_1"/>
    <property type="match status" value="1"/>
</dbReference>
<dbReference type="InterPro" id="IPR005119">
    <property type="entry name" value="LysR_subst-bd"/>
</dbReference>
<evidence type="ECO:0000256" key="3">
    <source>
        <dbReference type="ARBA" id="ARBA00023125"/>
    </source>
</evidence>
<dbReference type="SUPFAM" id="SSF53850">
    <property type="entry name" value="Periplasmic binding protein-like II"/>
    <property type="match status" value="1"/>
</dbReference>
<dbReference type="PANTHER" id="PTHR30126">
    <property type="entry name" value="HTH-TYPE TRANSCRIPTIONAL REGULATOR"/>
    <property type="match status" value="1"/>
</dbReference>
<dbReference type="InterPro" id="IPR036390">
    <property type="entry name" value="WH_DNA-bd_sf"/>
</dbReference>
<accession>A0ABZ2K391</accession>
<evidence type="ECO:0000259" key="5">
    <source>
        <dbReference type="PROSITE" id="PS50931"/>
    </source>
</evidence>
<evidence type="ECO:0000313" key="7">
    <source>
        <dbReference type="Proteomes" id="UP001379533"/>
    </source>
</evidence>
<feature type="domain" description="HTH lysR-type" evidence="5">
    <location>
        <begin position="1"/>
        <end position="58"/>
    </location>
</feature>
<proteinExistence type="inferred from homology"/>
<dbReference type="Gene3D" id="1.10.10.10">
    <property type="entry name" value="Winged helix-like DNA-binding domain superfamily/Winged helix DNA-binding domain"/>
    <property type="match status" value="1"/>
</dbReference>
<dbReference type="PROSITE" id="PS50931">
    <property type="entry name" value="HTH_LYSR"/>
    <property type="match status" value="1"/>
</dbReference>
<evidence type="ECO:0000256" key="1">
    <source>
        <dbReference type="ARBA" id="ARBA00009437"/>
    </source>
</evidence>
<dbReference type="InterPro" id="IPR000847">
    <property type="entry name" value="LysR_HTH_N"/>
</dbReference>
<dbReference type="RefSeq" id="WP_394843157.1">
    <property type="nucleotide sequence ID" value="NZ_CP089982.1"/>
</dbReference>
<dbReference type="Proteomes" id="UP001379533">
    <property type="component" value="Chromosome"/>
</dbReference>
<evidence type="ECO:0000256" key="4">
    <source>
        <dbReference type="ARBA" id="ARBA00023163"/>
    </source>
</evidence>
<keyword evidence="3" id="KW-0238">DNA-binding</keyword>
<name>A0ABZ2K391_9BACT</name>
<dbReference type="PANTHER" id="PTHR30126:SF40">
    <property type="entry name" value="HTH-TYPE TRANSCRIPTIONAL REGULATOR GLTR"/>
    <property type="match status" value="1"/>
</dbReference>
<dbReference type="EMBL" id="CP089982">
    <property type="protein sequence ID" value="WXA92554.1"/>
    <property type="molecule type" value="Genomic_DNA"/>
</dbReference>